<dbReference type="AlphaFoldDB" id="A0A4W5KLC0"/>
<dbReference type="Pfam" id="PF00435">
    <property type="entry name" value="Spectrin"/>
    <property type="match status" value="1"/>
</dbReference>
<reference evidence="3" key="2">
    <citation type="submission" date="2025-08" db="UniProtKB">
        <authorList>
            <consortium name="Ensembl"/>
        </authorList>
    </citation>
    <scope>IDENTIFICATION</scope>
</reference>
<dbReference type="STRING" id="62062.ENSHHUP00000012359"/>
<dbReference type="Proteomes" id="UP000314982">
    <property type="component" value="Unassembled WGS sequence"/>
</dbReference>
<accession>A0A4W5KLC0</accession>
<evidence type="ECO:0000313" key="3">
    <source>
        <dbReference type="Ensembl" id="ENSHHUP00000012359.1"/>
    </source>
</evidence>
<organism evidence="3 4">
    <name type="scientific">Hucho hucho</name>
    <name type="common">huchen</name>
    <dbReference type="NCBI Taxonomy" id="62062"/>
    <lineage>
        <taxon>Eukaryota</taxon>
        <taxon>Metazoa</taxon>
        <taxon>Chordata</taxon>
        <taxon>Craniata</taxon>
        <taxon>Vertebrata</taxon>
        <taxon>Euteleostomi</taxon>
        <taxon>Actinopterygii</taxon>
        <taxon>Neopterygii</taxon>
        <taxon>Teleostei</taxon>
        <taxon>Protacanthopterygii</taxon>
        <taxon>Salmoniformes</taxon>
        <taxon>Salmonidae</taxon>
        <taxon>Salmoninae</taxon>
        <taxon>Hucho</taxon>
    </lineage>
</organism>
<dbReference type="GO" id="GO:0003779">
    <property type="term" value="F:actin binding"/>
    <property type="evidence" value="ECO:0007669"/>
    <property type="project" value="UniProtKB-KW"/>
</dbReference>
<evidence type="ECO:0000256" key="2">
    <source>
        <dbReference type="SAM" id="MobiDB-lite"/>
    </source>
</evidence>
<protein>
    <submittedName>
        <fullName evidence="3">Uncharacterized protein</fullName>
    </submittedName>
</protein>
<keyword evidence="4" id="KW-1185">Reference proteome</keyword>
<evidence type="ECO:0000313" key="4">
    <source>
        <dbReference type="Proteomes" id="UP000314982"/>
    </source>
</evidence>
<reference evidence="4" key="1">
    <citation type="submission" date="2018-06" db="EMBL/GenBank/DDBJ databases">
        <title>Genome assembly of Danube salmon.</title>
        <authorList>
            <person name="Macqueen D.J."/>
            <person name="Gundappa M.K."/>
        </authorList>
    </citation>
    <scope>NUCLEOTIDE SEQUENCE [LARGE SCALE GENOMIC DNA]</scope>
</reference>
<proteinExistence type="predicted"/>
<dbReference type="SUPFAM" id="SSF46966">
    <property type="entry name" value="Spectrin repeat"/>
    <property type="match status" value="1"/>
</dbReference>
<evidence type="ECO:0000256" key="1">
    <source>
        <dbReference type="ARBA" id="ARBA00023203"/>
    </source>
</evidence>
<dbReference type="Ensembl" id="ENSHHUT00000012746.1">
    <property type="protein sequence ID" value="ENSHHUP00000012359.1"/>
    <property type="gene ID" value="ENSHHUG00000007558.1"/>
</dbReference>
<keyword evidence="1" id="KW-0009">Actin-binding</keyword>
<sequence length="133" mass="15208">MLVVVFVQDVSNAWGGLEGAEKGYEEWLLNEIRRLERLDHLAEKFRQKAAIHETWTEGKEVMLQARDFETASLSEIKALLKKHEAFESDLAAHQDRVEQIAAIAQELKYGGREEGWRREEGGTDGGREAQELK</sequence>
<dbReference type="Gene3D" id="1.20.58.60">
    <property type="match status" value="1"/>
</dbReference>
<dbReference type="InterPro" id="IPR002017">
    <property type="entry name" value="Spectrin_repeat"/>
</dbReference>
<name>A0A4W5KLC0_9TELE</name>
<reference evidence="3" key="3">
    <citation type="submission" date="2025-09" db="UniProtKB">
        <authorList>
            <consortium name="Ensembl"/>
        </authorList>
    </citation>
    <scope>IDENTIFICATION</scope>
</reference>
<dbReference type="GeneTree" id="ENSGT00940000155548"/>
<feature type="region of interest" description="Disordered" evidence="2">
    <location>
        <begin position="113"/>
        <end position="133"/>
    </location>
</feature>
<dbReference type="PANTHER" id="PTHR11915">
    <property type="entry name" value="SPECTRIN/FILAMIN RELATED CYTOSKELETAL PROTEIN"/>
    <property type="match status" value="1"/>
</dbReference>